<dbReference type="PANTHER" id="PTHR24321:SF8">
    <property type="entry name" value="ESTRADIOL 17-BETA-DEHYDROGENASE 8-RELATED"/>
    <property type="match status" value="1"/>
</dbReference>
<protein>
    <submittedName>
        <fullName evidence="5">Oxidoreductase</fullName>
    </submittedName>
</protein>
<dbReference type="SUPFAM" id="SSF51735">
    <property type="entry name" value="NAD(P)-binding Rossmann-fold domains"/>
    <property type="match status" value="1"/>
</dbReference>
<comment type="similarity">
    <text evidence="1">Belongs to the short-chain dehydrogenases/reductases (SDR) family.</text>
</comment>
<dbReference type="FunFam" id="3.40.50.720:FF:000084">
    <property type="entry name" value="Short-chain dehydrogenase reductase"/>
    <property type="match status" value="1"/>
</dbReference>
<dbReference type="Proteomes" id="UP000644699">
    <property type="component" value="Unassembled WGS sequence"/>
</dbReference>
<dbReference type="RefSeq" id="WP_188908326.1">
    <property type="nucleotide sequence ID" value="NZ_BMIQ01000003.1"/>
</dbReference>
<dbReference type="InterPro" id="IPR057326">
    <property type="entry name" value="KR_dom"/>
</dbReference>
<evidence type="ECO:0000313" key="5">
    <source>
        <dbReference type="EMBL" id="GGE02349.1"/>
    </source>
</evidence>
<feature type="domain" description="Ketoreductase" evidence="4">
    <location>
        <begin position="8"/>
        <end position="209"/>
    </location>
</feature>
<dbReference type="EMBL" id="BMIQ01000003">
    <property type="protein sequence ID" value="GGE02349.1"/>
    <property type="molecule type" value="Genomic_DNA"/>
</dbReference>
<dbReference type="PRINTS" id="PR00080">
    <property type="entry name" value="SDRFAMILY"/>
</dbReference>
<accession>A0A916ZLK3</accession>
<dbReference type="PROSITE" id="PS00061">
    <property type="entry name" value="ADH_SHORT"/>
    <property type="match status" value="1"/>
</dbReference>
<proteinExistence type="inferred from homology"/>
<name>A0A916ZLK3_9HYPH</name>
<dbReference type="CDD" id="cd05233">
    <property type="entry name" value="SDR_c"/>
    <property type="match status" value="1"/>
</dbReference>
<keyword evidence="6" id="KW-1185">Reference proteome</keyword>
<dbReference type="SMART" id="SM00822">
    <property type="entry name" value="PKS_KR"/>
    <property type="match status" value="1"/>
</dbReference>
<dbReference type="InterPro" id="IPR020904">
    <property type="entry name" value="Sc_DH/Rdtase_CS"/>
</dbReference>
<dbReference type="InterPro" id="IPR036291">
    <property type="entry name" value="NAD(P)-bd_dom_sf"/>
</dbReference>
<evidence type="ECO:0000259" key="4">
    <source>
        <dbReference type="SMART" id="SM00822"/>
    </source>
</evidence>
<dbReference type="Pfam" id="PF13561">
    <property type="entry name" value="adh_short_C2"/>
    <property type="match status" value="1"/>
</dbReference>
<dbReference type="Gene3D" id="3.40.50.720">
    <property type="entry name" value="NAD(P)-binding Rossmann-like Domain"/>
    <property type="match status" value="1"/>
</dbReference>
<dbReference type="NCBIfam" id="NF005559">
    <property type="entry name" value="PRK07231.1"/>
    <property type="match status" value="1"/>
</dbReference>
<dbReference type="PANTHER" id="PTHR24321">
    <property type="entry name" value="DEHYDROGENASES, SHORT CHAIN"/>
    <property type="match status" value="1"/>
</dbReference>
<dbReference type="InterPro" id="IPR002347">
    <property type="entry name" value="SDR_fam"/>
</dbReference>
<keyword evidence="2" id="KW-0560">Oxidoreductase</keyword>
<reference evidence="5" key="2">
    <citation type="submission" date="2020-09" db="EMBL/GenBank/DDBJ databases">
        <authorList>
            <person name="Sun Q."/>
            <person name="Zhou Y."/>
        </authorList>
    </citation>
    <scope>NUCLEOTIDE SEQUENCE</scope>
    <source>
        <strain evidence="5">CGMCC 1.15367</strain>
    </source>
</reference>
<dbReference type="GO" id="GO:0016491">
    <property type="term" value="F:oxidoreductase activity"/>
    <property type="evidence" value="ECO:0007669"/>
    <property type="project" value="UniProtKB-KW"/>
</dbReference>
<evidence type="ECO:0000256" key="1">
    <source>
        <dbReference type="ARBA" id="ARBA00006484"/>
    </source>
</evidence>
<evidence type="ECO:0000313" key="6">
    <source>
        <dbReference type="Proteomes" id="UP000644699"/>
    </source>
</evidence>
<evidence type="ECO:0000256" key="2">
    <source>
        <dbReference type="ARBA" id="ARBA00023002"/>
    </source>
</evidence>
<reference evidence="5" key="1">
    <citation type="journal article" date="2014" name="Int. J. Syst. Evol. Microbiol.">
        <title>Complete genome sequence of Corynebacterium casei LMG S-19264T (=DSM 44701T), isolated from a smear-ripened cheese.</title>
        <authorList>
            <consortium name="US DOE Joint Genome Institute (JGI-PGF)"/>
            <person name="Walter F."/>
            <person name="Albersmeier A."/>
            <person name="Kalinowski J."/>
            <person name="Ruckert C."/>
        </authorList>
    </citation>
    <scope>NUCLEOTIDE SEQUENCE</scope>
    <source>
        <strain evidence="5">CGMCC 1.15367</strain>
    </source>
</reference>
<evidence type="ECO:0000256" key="3">
    <source>
        <dbReference type="ARBA" id="ARBA00023027"/>
    </source>
</evidence>
<gene>
    <name evidence="5" type="ORF">GCM10011390_21520</name>
</gene>
<comment type="caution">
    <text evidence="5">The sequence shown here is derived from an EMBL/GenBank/DDBJ whole genome shotgun (WGS) entry which is preliminary data.</text>
</comment>
<dbReference type="PRINTS" id="PR00081">
    <property type="entry name" value="GDHRDH"/>
</dbReference>
<organism evidence="5 6">
    <name type="scientific">Aureimonas endophytica</name>
    <dbReference type="NCBI Taxonomy" id="2027858"/>
    <lineage>
        <taxon>Bacteria</taxon>
        <taxon>Pseudomonadati</taxon>
        <taxon>Pseudomonadota</taxon>
        <taxon>Alphaproteobacteria</taxon>
        <taxon>Hyphomicrobiales</taxon>
        <taxon>Aurantimonadaceae</taxon>
        <taxon>Aureimonas</taxon>
    </lineage>
</organism>
<keyword evidence="3" id="KW-0520">NAD</keyword>
<dbReference type="AlphaFoldDB" id="A0A916ZLK3"/>
<sequence length="253" mass="26224">MNLSFERKSVLVTGASRGIGLAVANAFAAAGARLMLADLEEGSVQAAASKLRAAGAQAEAMACDVSDRGQVRALVERTVAAFGRLDVAVNNAAVMNDPAPLLETPDEDYERIVATNVGGLWNCLKAELAQMTAQGDGTIVNLSSIGGLSAAVDHAPYAGSKHAIIGITRTAALEYIQRGIRINAVCPGMIDTDMSQKGAAGDADAIREMLRDQPIGRLGRPDEVAAAVLWASHETPSLMVGHALVVDGGYMAK</sequence>